<dbReference type="InterPro" id="IPR046341">
    <property type="entry name" value="SET_dom_sf"/>
</dbReference>
<comment type="caution">
    <text evidence="2">The sequence shown here is derived from an EMBL/GenBank/DDBJ whole genome shotgun (WGS) entry which is preliminary data.</text>
</comment>
<dbReference type="SUPFAM" id="SSF82199">
    <property type="entry name" value="SET domain"/>
    <property type="match status" value="1"/>
</dbReference>
<organism evidence="2 3">
    <name type="scientific">Pseudodesulfovibrio hydrargyri</name>
    <dbReference type="NCBI Taxonomy" id="2125990"/>
    <lineage>
        <taxon>Bacteria</taxon>
        <taxon>Pseudomonadati</taxon>
        <taxon>Thermodesulfobacteriota</taxon>
        <taxon>Desulfovibrionia</taxon>
        <taxon>Desulfovibrionales</taxon>
        <taxon>Desulfovibrionaceae</taxon>
    </lineage>
</organism>
<keyword evidence="3" id="KW-1185">Reference proteome</keyword>
<reference evidence="2 3" key="1">
    <citation type="submission" date="2015-09" db="EMBL/GenBank/DDBJ databases">
        <title>Genome of Desulfovibrio dechloracetivorans BerOc1, a mercury methylating strain isolated from highly hydrocarbons and metals contaminated coastal sediments.</title>
        <authorList>
            <person name="Goni Urriza M."/>
            <person name="Gassie C."/>
            <person name="Bouchez O."/>
            <person name="Klopp C."/>
            <person name="Ranchou-Peyruse A."/>
            <person name="Remy G."/>
        </authorList>
    </citation>
    <scope>NUCLEOTIDE SEQUENCE [LARGE SCALE GENOMIC DNA]</scope>
    <source>
        <strain evidence="2 3">BerOc1</strain>
    </source>
</reference>
<sequence>MIHPNTRVLSGDPAIGVGVFATAPIPRGTVVVVRDRFDVSMSPEAFLHLPEPQRAAMETYMYHDKCGNLVLSWDHARYMNHNCHPTTMMTDYNLEIAVRDIAAGEELTTEYGLLNIQEPYAICCGCEHCREHLRLDDIDVYGDDWDARIRESLTRIPRVAQPLLPLLAGEPRTRLEDFLAGRADYSSVRNLKWLAEPVCGAAG</sequence>
<dbReference type="Proteomes" id="UP000181901">
    <property type="component" value="Unassembled WGS sequence"/>
</dbReference>
<evidence type="ECO:0000259" key="1">
    <source>
        <dbReference type="PROSITE" id="PS50280"/>
    </source>
</evidence>
<feature type="domain" description="SET" evidence="1">
    <location>
        <begin position="4"/>
        <end position="112"/>
    </location>
</feature>
<dbReference type="Gene3D" id="2.170.270.10">
    <property type="entry name" value="SET domain"/>
    <property type="match status" value="1"/>
</dbReference>
<dbReference type="EMBL" id="LKAQ01000001">
    <property type="protein sequence ID" value="OIQ52242.1"/>
    <property type="molecule type" value="Genomic_DNA"/>
</dbReference>
<evidence type="ECO:0000313" key="3">
    <source>
        <dbReference type="Proteomes" id="UP000181901"/>
    </source>
</evidence>
<dbReference type="RefSeq" id="WP_071544319.1">
    <property type="nucleotide sequence ID" value="NZ_LKAQ01000001.1"/>
</dbReference>
<dbReference type="OrthoDB" id="9804945at2"/>
<proteinExistence type="predicted"/>
<gene>
    <name evidence="2" type="ORF">BerOc1_00716</name>
</gene>
<accession>A0A1J5N1W3</accession>
<evidence type="ECO:0000313" key="2">
    <source>
        <dbReference type="EMBL" id="OIQ52242.1"/>
    </source>
</evidence>
<dbReference type="AlphaFoldDB" id="A0A1J5N1W3"/>
<protein>
    <submittedName>
        <fullName evidence="2">SET domain protein</fullName>
    </submittedName>
</protein>
<dbReference type="Pfam" id="PF00856">
    <property type="entry name" value="SET"/>
    <property type="match status" value="1"/>
</dbReference>
<dbReference type="InterPro" id="IPR001214">
    <property type="entry name" value="SET_dom"/>
</dbReference>
<dbReference type="CDD" id="cd08161">
    <property type="entry name" value="SET"/>
    <property type="match status" value="1"/>
</dbReference>
<name>A0A1J5N1W3_9BACT</name>
<dbReference type="PROSITE" id="PS50280">
    <property type="entry name" value="SET"/>
    <property type="match status" value="1"/>
</dbReference>